<organism evidence="2 3">
    <name type="scientific">Tanacetum coccineum</name>
    <dbReference type="NCBI Taxonomy" id="301880"/>
    <lineage>
        <taxon>Eukaryota</taxon>
        <taxon>Viridiplantae</taxon>
        <taxon>Streptophyta</taxon>
        <taxon>Embryophyta</taxon>
        <taxon>Tracheophyta</taxon>
        <taxon>Spermatophyta</taxon>
        <taxon>Magnoliopsida</taxon>
        <taxon>eudicotyledons</taxon>
        <taxon>Gunneridae</taxon>
        <taxon>Pentapetalae</taxon>
        <taxon>asterids</taxon>
        <taxon>campanulids</taxon>
        <taxon>Asterales</taxon>
        <taxon>Asteraceae</taxon>
        <taxon>Asteroideae</taxon>
        <taxon>Anthemideae</taxon>
        <taxon>Anthemidinae</taxon>
        <taxon>Tanacetum</taxon>
    </lineage>
</organism>
<reference evidence="2" key="1">
    <citation type="journal article" date="2022" name="Int. J. Mol. Sci.">
        <title>Draft Genome of Tanacetum Coccineum: Genomic Comparison of Closely Related Tanacetum-Family Plants.</title>
        <authorList>
            <person name="Yamashiro T."/>
            <person name="Shiraishi A."/>
            <person name="Nakayama K."/>
            <person name="Satake H."/>
        </authorList>
    </citation>
    <scope>NUCLEOTIDE SEQUENCE</scope>
</reference>
<sequence length="376" mass="42538">MIVDIEESRHGPSDAMHNPSQPFEFLSKETCGSLLQPPITKTKSAQIESYALSWKPCQGDSLNLPDHRYKTTVVAAIIPSEVNSINHMLILKLSKSIVQIKIVDGLIFPTIQRASSQIKESSIGRLLVTYNHICQTRNVTSMSMLVQRAQVDQGKSNQDDQFKEMGMQDNDLKNSNQKIKAQDQDRQSMNEQKPLQKTRPKQGKAKRTKSYLQRCWRDDSYDKRHYQSDSGDKEFSAYWRPRVMMQLRLSITRLPNDPIPLDGGTDPAERVHAGEVFFPGVSVMVFSSESVIMGDFAKKSARICPFTADRGLYNTHVLPKIDAYLAMRPDFSALRDLPDRLIVIDTHIVCVPESNTNLRDGLRVRGEATVVEVRSS</sequence>
<proteinExistence type="predicted"/>
<protein>
    <submittedName>
        <fullName evidence="2">Uncharacterized protein</fullName>
    </submittedName>
</protein>
<comment type="caution">
    <text evidence="2">The sequence shown here is derived from an EMBL/GenBank/DDBJ whole genome shotgun (WGS) entry which is preliminary data.</text>
</comment>
<keyword evidence="3" id="KW-1185">Reference proteome</keyword>
<feature type="compositionally biased region" description="Basic residues" evidence="1">
    <location>
        <begin position="196"/>
        <end position="209"/>
    </location>
</feature>
<evidence type="ECO:0000313" key="3">
    <source>
        <dbReference type="Proteomes" id="UP001151760"/>
    </source>
</evidence>
<accession>A0ABQ5GWW6</accession>
<gene>
    <name evidence="2" type="ORF">Tco_1054478</name>
</gene>
<evidence type="ECO:0000313" key="2">
    <source>
        <dbReference type="EMBL" id="GJT80136.1"/>
    </source>
</evidence>
<reference evidence="2" key="2">
    <citation type="submission" date="2022-01" db="EMBL/GenBank/DDBJ databases">
        <authorList>
            <person name="Yamashiro T."/>
            <person name="Shiraishi A."/>
            <person name="Satake H."/>
            <person name="Nakayama K."/>
        </authorList>
    </citation>
    <scope>NUCLEOTIDE SEQUENCE</scope>
</reference>
<dbReference type="EMBL" id="BQNB010018962">
    <property type="protein sequence ID" value="GJT80136.1"/>
    <property type="molecule type" value="Genomic_DNA"/>
</dbReference>
<feature type="region of interest" description="Disordered" evidence="1">
    <location>
        <begin position="167"/>
        <end position="211"/>
    </location>
</feature>
<name>A0ABQ5GWW6_9ASTR</name>
<dbReference type="Proteomes" id="UP001151760">
    <property type="component" value="Unassembled WGS sequence"/>
</dbReference>
<evidence type="ECO:0000256" key="1">
    <source>
        <dbReference type="SAM" id="MobiDB-lite"/>
    </source>
</evidence>